<comment type="caution">
    <text evidence="3">The sequence shown here is derived from an EMBL/GenBank/DDBJ whole genome shotgun (WGS) entry which is preliminary data.</text>
</comment>
<feature type="chain" id="PRO_5046557209" description="Lipoprotein" evidence="2">
    <location>
        <begin position="24"/>
        <end position="114"/>
    </location>
</feature>
<feature type="region of interest" description="Disordered" evidence="1">
    <location>
        <begin position="23"/>
        <end position="49"/>
    </location>
</feature>
<keyword evidence="2" id="KW-0732">Signal</keyword>
<evidence type="ECO:0000313" key="3">
    <source>
        <dbReference type="EMBL" id="MFC5570225.1"/>
    </source>
</evidence>
<organism evidence="3 4">
    <name type="scientific">Lysobacter yangpyeongensis</name>
    <dbReference type="NCBI Taxonomy" id="346182"/>
    <lineage>
        <taxon>Bacteria</taxon>
        <taxon>Pseudomonadati</taxon>
        <taxon>Pseudomonadota</taxon>
        <taxon>Gammaproteobacteria</taxon>
        <taxon>Lysobacterales</taxon>
        <taxon>Lysobacteraceae</taxon>
        <taxon>Lysobacter</taxon>
    </lineage>
</organism>
<protein>
    <recommendedName>
        <fullName evidence="5">Lipoprotein</fullName>
    </recommendedName>
</protein>
<name>A0ABW0SN92_9GAMM</name>
<dbReference type="EMBL" id="JBHSNM010000002">
    <property type="protein sequence ID" value="MFC5570225.1"/>
    <property type="molecule type" value="Genomic_DNA"/>
</dbReference>
<evidence type="ECO:0000313" key="4">
    <source>
        <dbReference type="Proteomes" id="UP001596036"/>
    </source>
</evidence>
<reference evidence="4" key="1">
    <citation type="journal article" date="2019" name="Int. J. Syst. Evol. Microbiol.">
        <title>The Global Catalogue of Microorganisms (GCM) 10K type strain sequencing project: providing services to taxonomists for standard genome sequencing and annotation.</title>
        <authorList>
            <consortium name="The Broad Institute Genomics Platform"/>
            <consortium name="The Broad Institute Genome Sequencing Center for Infectious Disease"/>
            <person name="Wu L."/>
            <person name="Ma J."/>
        </authorList>
    </citation>
    <scope>NUCLEOTIDE SEQUENCE [LARGE SCALE GENOMIC DNA]</scope>
    <source>
        <strain evidence="4">KACC 11407</strain>
    </source>
</reference>
<dbReference type="Proteomes" id="UP001596036">
    <property type="component" value="Unassembled WGS sequence"/>
</dbReference>
<dbReference type="RefSeq" id="WP_386754586.1">
    <property type="nucleotide sequence ID" value="NZ_JBHSNM010000002.1"/>
</dbReference>
<feature type="signal peptide" evidence="2">
    <location>
        <begin position="1"/>
        <end position="23"/>
    </location>
</feature>
<dbReference type="PROSITE" id="PS51257">
    <property type="entry name" value="PROKAR_LIPOPROTEIN"/>
    <property type="match status" value="1"/>
</dbReference>
<accession>A0ABW0SN92</accession>
<evidence type="ECO:0000256" key="1">
    <source>
        <dbReference type="SAM" id="MobiDB-lite"/>
    </source>
</evidence>
<feature type="compositionally biased region" description="Basic and acidic residues" evidence="1">
    <location>
        <begin position="104"/>
        <end position="114"/>
    </location>
</feature>
<keyword evidence="4" id="KW-1185">Reference proteome</keyword>
<sequence>MSCRTIVLVFAAALAVSACSAPANSAASGSQEGTVEFAEPRTELSLPVPGSKRANALEAMVKADAFTLYSLQPWTPPHPPTPAPDARSPEYDAYSKAQSAAWERSQREWCSRDA</sequence>
<proteinExistence type="predicted"/>
<feature type="region of interest" description="Disordered" evidence="1">
    <location>
        <begin position="72"/>
        <end position="114"/>
    </location>
</feature>
<evidence type="ECO:0008006" key="5">
    <source>
        <dbReference type="Google" id="ProtNLM"/>
    </source>
</evidence>
<gene>
    <name evidence="3" type="ORF">ACFPN1_09160</name>
</gene>
<feature type="compositionally biased region" description="Pro residues" evidence="1">
    <location>
        <begin position="74"/>
        <end position="83"/>
    </location>
</feature>
<evidence type="ECO:0000256" key="2">
    <source>
        <dbReference type="SAM" id="SignalP"/>
    </source>
</evidence>